<dbReference type="InterPro" id="IPR027417">
    <property type="entry name" value="P-loop_NTPase"/>
</dbReference>
<dbReference type="InterPro" id="IPR050742">
    <property type="entry name" value="Helicase_Restrict-Modif_Enz"/>
</dbReference>
<protein>
    <recommendedName>
        <fullName evidence="5">Helicase</fullName>
    </recommendedName>
</protein>
<dbReference type="SUPFAM" id="SSF52540">
    <property type="entry name" value="P-loop containing nucleoside triphosphate hydrolases"/>
    <property type="match status" value="1"/>
</dbReference>
<dbReference type="Pfam" id="PF00271">
    <property type="entry name" value="Helicase_C"/>
    <property type="match status" value="1"/>
</dbReference>
<name>A0A0R1LYE0_9LACO</name>
<dbReference type="Proteomes" id="UP000051074">
    <property type="component" value="Unassembled WGS sequence"/>
</dbReference>
<comment type="caution">
    <text evidence="3">The sequence shown here is derived from an EMBL/GenBank/DDBJ whole genome shotgun (WGS) entry which is preliminary data.</text>
</comment>
<dbReference type="InterPro" id="IPR014001">
    <property type="entry name" value="Helicase_ATP-bd"/>
</dbReference>
<evidence type="ECO:0000313" key="3">
    <source>
        <dbReference type="EMBL" id="KRL00409.1"/>
    </source>
</evidence>
<accession>A0A0R1LYE0</accession>
<keyword evidence="4" id="KW-1185">Reference proteome</keyword>
<dbReference type="GO" id="GO:0005829">
    <property type="term" value="C:cytosol"/>
    <property type="evidence" value="ECO:0007669"/>
    <property type="project" value="TreeGrafter"/>
</dbReference>
<dbReference type="GO" id="GO:0003677">
    <property type="term" value="F:DNA binding"/>
    <property type="evidence" value="ECO:0007669"/>
    <property type="project" value="InterPro"/>
</dbReference>
<evidence type="ECO:0008006" key="5">
    <source>
        <dbReference type="Google" id="ProtNLM"/>
    </source>
</evidence>
<dbReference type="EMBL" id="AZDU01000046">
    <property type="protein sequence ID" value="KRL00409.1"/>
    <property type="molecule type" value="Genomic_DNA"/>
</dbReference>
<dbReference type="AlphaFoldDB" id="A0A0R1LYE0"/>
<dbReference type="GO" id="GO:0016787">
    <property type="term" value="F:hydrolase activity"/>
    <property type="evidence" value="ECO:0007669"/>
    <property type="project" value="InterPro"/>
</dbReference>
<dbReference type="GO" id="GO:0005524">
    <property type="term" value="F:ATP binding"/>
    <property type="evidence" value="ECO:0007669"/>
    <property type="project" value="InterPro"/>
</dbReference>
<evidence type="ECO:0000259" key="2">
    <source>
        <dbReference type="PROSITE" id="PS51194"/>
    </source>
</evidence>
<evidence type="ECO:0000259" key="1">
    <source>
        <dbReference type="PROSITE" id="PS51192"/>
    </source>
</evidence>
<dbReference type="Gene3D" id="3.40.50.300">
    <property type="entry name" value="P-loop containing nucleotide triphosphate hydrolases"/>
    <property type="match status" value="2"/>
</dbReference>
<dbReference type="PROSITE" id="PS51194">
    <property type="entry name" value="HELICASE_CTER"/>
    <property type="match status" value="1"/>
</dbReference>
<dbReference type="PROSITE" id="PS51192">
    <property type="entry name" value="HELICASE_ATP_BIND_1"/>
    <property type="match status" value="1"/>
</dbReference>
<gene>
    <name evidence="3" type="ORF">FC20_GL001351</name>
</gene>
<dbReference type="PANTHER" id="PTHR47396:SF1">
    <property type="entry name" value="ATP-DEPENDENT HELICASE IRC3-RELATED"/>
    <property type="match status" value="1"/>
</dbReference>
<feature type="domain" description="Helicase ATP-binding" evidence="1">
    <location>
        <begin position="1"/>
        <end position="108"/>
    </location>
</feature>
<dbReference type="SMART" id="SM00490">
    <property type="entry name" value="HELICc"/>
    <property type="match status" value="1"/>
</dbReference>
<dbReference type="PANTHER" id="PTHR47396">
    <property type="entry name" value="TYPE I RESTRICTION ENZYME ECOKI R PROTEIN"/>
    <property type="match status" value="1"/>
</dbReference>
<sequence>MIVSPAGSGKSVVIAEIARLAAEKGGYILFTVHRKELVNQIKETFQQAGIPDQQTTIMTVGKIKNRLGQLPKPSLIITDETHHSLAKTYQKIYQFWDKVPRLGFTATPWRLSGEGLGRTYDDMVVGPQVQWLIDHHRLAPVKVFGAELGDQSVLRKSSTGDFTGSSLAEFEKTIDGGIVESWQKFAGNRKTIVYCSTVAFSKKVAEMFNQAGVPAAEADAKTPAKQREQVMSDFKSGKIQVLTNCDLISEGFNVPDCSCVVLLRPTKSLVLYIQQSMRCMRYQPGKQAVIIDQVRNFERFGLPTDNRHWTLKDRKKGKNTDNGPAVKTCPKCLLVMLSRLRKQNVKGRPKIRLRN</sequence>
<dbReference type="InterPro" id="IPR001650">
    <property type="entry name" value="Helicase_C-like"/>
</dbReference>
<reference evidence="3 4" key="1">
    <citation type="journal article" date="2015" name="Genome Announc.">
        <title>Expanding the biotechnology potential of lactobacilli through comparative genomics of 213 strains and associated genera.</title>
        <authorList>
            <person name="Sun Z."/>
            <person name="Harris H.M."/>
            <person name="McCann A."/>
            <person name="Guo C."/>
            <person name="Argimon S."/>
            <person name="Zhang W."/>
            <person name="Yang X."/>
            <person name="Jeffery I.B."/>
            <person name="Cooney J.C."/>
            <person name="Kagawa T.F."/>
            <person name="Liu W."/>
            <person name="Song Y."/>
            <person name="Salvetti E."/>
            <person name="Wrobel A."/>
            <person name="Rasinkangas P."/>
            <person name="Parkhill J."/>
            <person name="Rea M.C."/>
            <person name="O'Sullivan O."/>
            <person name="Ritari J."/>
            <person name="Douillard F.P."/>
            <person name="Paul Ross R."/>
            <person name="Yang R."/>
            <person name="Briner A.E."/>
            <person name="Felis G.E."/>
            <person name="de Vos W.M."/>
            <person name="Barrangou R."/>
            <person name="Klaenhammer T.R."/>
            <person name="Caufield P.W."/>
            <person name="Cui Y."/>
            <person name="Zhang H."/>
            <person name="O'Toole P.W."/>
        </authorList>
    </citation>
    <scope>NUCLEOTIDE SEQUENCE [LARGE SCALE GENOMIC DNA]</scope>
    <source>
        <strain evidence="3 4">DSM 19284</strain>
    </source>
</reference>
<dbReference type="PATRIC" id="fig|1293597.4.peg.1443"/>
<dbReference type="InterPro" id="IPR006935">
    <property type="entry name" value="Helicase/UvrB_N"/>
</dbReference>
<organism evidence="3 4">
    <name type="scientific">Lactobacillus equicursoris DSM 19284 = JCM 14600 = CIP 110162</name>
    <dbReference type="NCBI Taxonomy" id="1293597"/>
    <lineage>
        <taxon>Bacteria</taxon>
        <taxon>Bacillati</taxon>
        <taxon>Bacillota</taxon>
        <taxon>Bacilli</taxon>
        <taxon>Lactobacillales</taxon>
        <taxon>Lactobacillaceae</taxon>
        <taxon>Lactobacillus</taxon>
    </lineage>
</organism>
<feature type="domain" description="Helicase C-terminal" evidence="2">
    <location>
        <begin position="178"/>
        <end position="334"/>
    </location>
</feature>
<dbReference type="STRING" id="1293597.FC20_GL001351"/>
<proteinExistence type="predicted"/>
<evidence type="ECO:0000313" key="4">
    <source>
        <dbReference type="Proteomes" id="UP000051074"/>
    </source>
</evidence>
<dbReference type="Pfam" id="PF04851">
    <property type="entry name" value="ResIII"/>
    <property type="match status" value="2"/>
</dbReference>